<sequence length="147" mass="15729">MRHAVAPGTGDPAGFDVTDCATQRNLDDRGRAQARAIGQAFRDRGIPFDTVLSSQWCRCAETAELLGLGAVQPVPAFNSFFADFSDREDRTAQALDLIDGLSGRAMIVTHQVNISALTGRSTRSGEVLVVRRAGDTLEVLGSILIDP</sequence>
<gene>
    <name evidence="1" type="ORF">KB874_10465</name>
</gene>
<dbReference type="CDD" id="cd07067">
    <property type="entry name" value="HP_PGM_like"/>
    <property type="match status" value="1"/>
</dbReference>
<dbReference type="Proteomes" id="UP000681356">
    <property type="component" value="Unassembled WGS sequence"/>
</dbReference>
<reference evidence="1" key="1">
    <citation type="submission" date="2021-04" db="EMBL/GenBank/DDBJ databases">
        <authorList>
            <person name="Yoon J."/>
        </authorList>
    </citation>
    <scope>NUCLEOTIDE SEQUENCE</scope>
    <source>
        <strain evidence="1">KMU-90</strain>
    </source>
</reference>
<dbReference type="InterPro" id="IPR029033">
    <property type="entry name" value="His_PPase_superfam"/>
</dbReference>
<proteinExistence type="predicted"/>
<dbReference type="AlphaFoldDB" id="A0A8J7WDS5"/>
<dbReference type="Pfam" id="PF00300">
    <property type="entry name" value="His_Phos_1"/>
    <property type="match status" value="1"/>
</dbReference>
<comment type="caution">
    <text evidence="1">The sequence shown here is derived from an EMBL/GenBank/DDBJ whole genome shotgun (WGS) entry which is preliminary data.</text>
</comment>
<keyword evidence="2" id="KW-1185">Reference proteome</keyword>
<protein>
    <submittedName>
        <fullName evidence="1">Histidine phosphatase family protein</fullName>
    </submittedName>
</protein>
<organism evidence="1 2">
    <name type="scientific">Thetidibacter halocola</name>
    <dbReference type="NCBI Taxonomy" id="2827239"/>
    <lineage>
        <taxon>Bacteria</taxon>
        <taxon>Pseudomonadati</taxon>
        <taxon>Pseudomonadota</taxon>
        <taxon>Alphaproteobacteria</taxon>
        <taxon>Rhodobacterales</taxon>
        <taxon>Roseobacteraceae</taxon>
        <taxon>Thetidibacter</taxon>
    </lineage>
</organism>
<dbReference type="InterPro" id="IPR013078">
    <property type="entry name" value="His_Pase_superF_clade-1"/>
</dbReference>
<evidence type="ECO:0000313" key="1">
    <source>
        <dbReference type="EMBL" id="MBS0124559.1"/>
    </source>
</evidence>
<dbReference type="EMBL" id="JAGTUU010000004">
    <property type="protein sequence ID" value="MBS0124559.1"/>
    <property type="molecule type" value="Genomic_DNA"/>
</dbReference>
<accession>A0A8J7WDS5</accession>
<name>A0A8J7WDS5_9RHOB</name>
<dbReference type="Gene3D" id="3.40.50.1240">
    <property type="entry name" value="Phosphoglycerate mutase-like"/>
    <property type="match status" value="1"/>
</dbReference>
<dbReference type="SUPFAM" id="SSF53254">
    <property type="entry name" value="Phosphoglycerate mutase-like"/>
    <property type="match status" value="1"/>
</dbReference>
<evidence type="ECO:0000313" key="2">
    <source>
        <dbReference type="Proteomes" id="UP000681356"/>
    </source>
</evidence>